<evidence type="ECO:0000256" key="4">
    <source>
        <dbReference type="ARBA" id="ARBA00022801"/>
    </source>
</evidence>
<dbReference type="Proteomes" id="UP000807025">
    <property type="component" value="Unassembled WGS sequence"/>
</dbReference>
<evidence type="ECO:0000313" key="8">
    <source>
        <dbReference type="EMBL" id="KAF9489631.1"/>
    </source>
</evidence>
<accession>A0A9P5ZPR1</accession>
<dbReference type="GO" id="GO:0017183">
    <property type="term" value="P:protein histidyl modification to diphthamide"/>
    <property type="evidence" value="ECO:0007669"/>
    <property type="project" value="TreeGrafter"/>
</dbReference>
<dbReference type="PANTHER" id="PTHR46042:SF1">
    <property type="entry name" value="DIPHTHINE METHYLTRANSFERASE"/>
    <property type="match status" value="1"/>
</dbReference>
<sequence length="356" mass="39770">MPEVDTVYPADALEFCPHPAAQDIFVCGTYKLDDASEDPAAASSSPQHRRGQCLVFAVQDTDEPTILKLQEIDLPAVPDMKWCHQSESNNPLLGVANSEGRVTLHEWESNERTLRQLADIECASSDILCLSLDWSNRRYAGTGTCSLVVSLSNGQLALLQPDDRNLAVTQLWHAHDYEPWIAAWDYWNTNLIYSGGDDLQLKCWDVREGFSKPVFLNRRFEAGVTTLQSNPHREHLIAVGSYDTSVRLYDSRKAVAPVGTADVGGGVWRVKWHPSPLRANDLLVACMHDGFKVLHFDGADKAPMQLQGTVTKRFDDHQSLAYGADWSYAKTTTNQTDQTLIGSCSFYDHKLCLWRG</sequence>
<name>A0A9P5ZPR1_PLEER</name>
<dbReference type="EC" id="3.1.1.97" evidence="6"/>
<gene>
    <name evidence="8" type="ORF">BDN71DRAFT_1423502</name>
</gene>
<dbReference type="Gene3D" id="2.130.10.10">
    <property type="entry name" value="YVTN repeat-like/Quinoprotein amine dehydrogenase"/>
    <property type="match status" value="1"/>
</dbReference>
<evidence type="ECO:0000256" key="6">
    <source>
        <dbReference type="ARBA" id="ARBA00039131"/>
    </source>
</evidence>
<protein>
    <recommendedName>
        <fullName evidence="6">methylated diphthine methylhydrolase</fullName>
        <ecNumber evidence="6">3.1.1.97</ecNumber>
    </recommendedName>
</protein>
<dbReference type="SMART" id="SM00320">
    <property type="entry name" value="WD40"/>
    <property type="match status" value="3"/>
</dbReference>
<dbReference type="OrthoDB" id="1930760at2759"/>
<dbReference type="AlphaFoldDB" id="A0A9P5ZPR1"/>
<dbReference type="SUPFAM" id="SSF50978">
    <property type="entry name" value="WD40 repeat-like"/>
    <property type="match status" value="1"/>
</dbReference>
<dbReference type="Pfam" id="PF00400">
    <property type="entry name" value="WD40"/>
    <property type="match status" value="1"/>
</dbReference>
<reference evidence="8" key="1">
    <citation type="submission" date="2020-11" db="EMBL/GenBank/DDBJ databases">
        <authorList>
            <consortium name="DOE Joint Genome Institute"/>
            <person name="Ahrendt S."/>
            <person name="Riley R."/>
            <person name="Andreopoulos W."/>
            <person name="Labutti K."/>
            <person name="Pangilinan J."/>
            <person name="Ruiz-Duenas F.J."/>
            <person name="Barrasa J.M."/>
            <person name="Sanchez-Garcia M."/>
            <person name="Camarero S."/>
            <person name="Miyauchi S."/>
            <person name="Serrano A."/>
            <person name="Linde D."/>
            <person name="Babiker R."/>
            <person name="Drula E."/>
            <person name="Ayuso-Fernandez I."/>
            <person name="Pacheco R."/>
            <person name="Padilla G."/>
            <person name="Ferreira P."/>
            <person name="Barriuso J."/>
            <person name="Kellner H."/>
            <person name="Castanera R."/>
            <person name="Alfaro M."/>
            <person name="Ramirez L."/>
            <person name="Pisabarro A.G."/>
            <person name="Kuo A."/>
            <person name="Tritt A."/>
            <person name="Lipzen A."/>
            <person name="He G."/>
            <person name="Yan M."/>
            <person name="Ng V."/>
            <person name="Cullen D."/>
            <person name="Martin F."/>
            <person name="Rosso M.-N."/>
            <person name="Henrissat B."/>
            <person name="Hibbett D."/>
            <person name="Martinez A.T."/>
            <person name="Grigoriev I.V."/>
        </authorList>
    </citation>
    <scope>NUCLEOTIDE SEQUENCE</scope>
    <source>
        <strain evidence="8">ATCC 90797</strain>
    </source>
</reference>
<dbReference type="GO" id="GO:0061685">
    <property type="term" value="F:diphthine methylesterase activity"/>
    <property type="evidence" value="ECO:0007669"/>
    <property type="project" value="UniProtKB-EC"/>
</dbReference>
<dbReference type="InterPro" id="IPR036322">
    <property type="entry name" value="WD40_repeat_dom_sf"/>
</dbReference>
<keyword evidence="4" id="KW-0378">Hydrolase</keyword>
<comment type="similarity">
    <text evidence="5">Belongs to the DPH7 family.</text>
</comment>
<organism evidence="8 9">
    <name type="scientific">Pleurotus eryngii</name>
    <name type="common">Boletus of the steppes</name>
    <dbReference type="NCBI Taxonomy" id="5323"/>
    <lineage>
        <taxon>Eukaryota</taxon>
        <taxon>Fungi</taxon>
        <taxon>Dikarya</taxon>
        <taxon>Basidiomycota</taxon>
        <taxon>Agaricomycotina</taxon>
        <taxon>Agaricomycetes</taxon>
        <taxon>Agaricomycetidae</taxon>
        <taxon>Agaricales</taxon>
        <taxon>Pleurotineae</taxon>
        <taxon>Pleurotaceae</taxon>
        <taxon>Pleurotus</taxon>
    </lineage>
</organism>
<dbReference type="EMBL" id="MU154664">
    <property type="protein sequence ID" value="KAF9489631.1"/>
    <property type="molecule type" value="Genomic_DNA"/>
</dbReference>
<evidence type="ECO:0000256" key="3">
    <source>
        <dbReference type="ARBA" id="ARBA00022737"/>
    </source>
</evidence>
<dbReference type="GO" id="GO:0005737">
    <property type="term" value="C:cytoplasm"/>
    <property type="evidence" value="ECO:0007669"/>
    <property type="project" value="TreeGrafter"/>
</dbReference>
<evidence type="ECO:0000256" key="2">
    <source>
        <dbReference type="ARBA" id="ARBA00022574"/>
    </source>
</evidence>
<dbReference type="InterPro" id="IPR001680">
    <property type="entry name" value="WD40_rpt"/>
</dbReference>
<comment type="catalytic activity">
    <reaction evidence="7">
        <text>diphthine methyl ester-[translation elongation factor 2] + H2O = diphthine-[translation elongation factor 2] + methanol + H(+)</text>
        <dbReference type="Rhea" id="RHEA:42656"/>
        <dbReference type="Rhea" id="RHEA-COMP:10172"/>
        <dbReference type="Rhea" id="RHEA-COMP:10173"/>
        <dbReference type="ChEBI" id="CHEBI:15377"/>
        <dbReference type="ChEBI" id="CHEBI:15378"/>
        <dbReference type="ChEBI" id="CHEBI:17790"/>
        <dbReference type="ChEBI" id="CHEBI:79005"/>
        <dbReference type="ChEBI" id="CHEBI:82696"/>
        <dbReference type="EC" id="3.1.1.97"/>
    </reaction>
</comment>
<comment type="caution">
    <text evidence="8">The sequence shown here is derived from an EMBL/GenBank/DDBJ whole genome shotgun (WGS) entry which is preliminary data.</text>
</comment>
<dbReference type="InterPro" id="IPR015943">
    <property type="entry name" value="WD40/YVTN_repeat-like_dom_sf"/>
</dbReference>
<evidence type="ECO:0000256" key="1">
    <source>
        <dbReference type="ARBA" id="ARBA00005156"/>
    </source>
</evidence>
<keyword evidence="9" id="KW-1185">Reference proteome</keyword>
<comment type="pathway">
    <text evidence="1">Protein modification; peptidyl-diphthamide biosynthesis.</text>
</comment>
<keyword evidence="3" id="KW-0677">Repeat</keyword>
<keyword evidence="2" id="KW-0853">WD repeat</keyword>
<dbReference type="PANTHER" id="PTHR46042">
    <property type="entry name" value="DIPHTHINE METHYLTRANSFERASE"/>
    <property type="match status" value="1"/>
</dbReference>
<evidence type="ECO:0000256" key="7">
    <source>
        <dbReference type="ARBA" id="ARBA00047551"/>
    </source>
</evidence>
<evidence type="ECO:0000256" key="5">
    <source>
        <dbReference type="ARBA" id="ARBA00038092"/>
    </source>
</evidence>
<evidence type="ECO:0000313" key="9">
    <source>
        <dbReference type="Proteomes" id="UP000807025"/>
    </source>
</evidence>
<dbReference type="InterPro" id="IPR052415">
    <property type="entry name" value="Diphthine_MTase"/>
</dbReference>
<proteinExistence type="inferred from homology"/>